<proteinExistence type="predicted"/>
<name>A0A016W4Q4_9BILA</name>
<keyword evidence="2" id="KW-1185">Reference proteome</keyword>
<gene>
    <name evidence="1" type="primary">Acey_s0001.g187</name>
    <name evidence="1" type="ORF">Y032_0001g187</name>
</gene>
<organism evidence="1 2">
    <name type="scientific">Ancylostoma ceylanicum</name>
    <dbReference type="NCBI Taxonomy" id="53326"/>
    <lineage>
        <taxon>Eukaryota</taxon>
        <taxon>Metazoa</taxon>
        <taxon>Ecdysozoa</taxon>
        <taxon>Nematoda</taxon>
        <taxon>Chromadorea</taxon>
        <taxon>Rhabditida</taxon>
        <taxon>Rhabditina</taxon>
        <taxon>Rhabditomorpha</taxon>
        <taxon>Strongyloidea</taxon>
        <taxon>Ancylostomatidae</taxon>
        <taxon>Ancylostomatinae</taxon>
        <taxon>Ancylostoma</taxon>
    </lineage>
</organism>
<reference evidence="2" key="1">
    <citation type="journal article" date="2015" name="Nat. Genet.">
        <title>The genome and transcriptome of the zoonotic hookworm Ancylostoma ceylanicum identify infection-specific gene families.</title>
        <authorList>
            <person name="Schwarz E.M."/>
            <person name="Hu Y."/>
            <person name="Antoshechkin I."/>
            <person name="Miller M.M."/>
            <person name="Sternberg P.W."/>
            <person name="Aroian R.V."/>
        </authorList>
    </citation>
    <scope>NUCLEOTIDE SEQUENCE</scope>
    <source>
        <strain evidence="2">HY135</strain>
    </source>
</reference>
<dbReference type="Proteomes" id="UP000024635">
    <property type="component" value="Unassembled WGS sequence"/>
</dbReference>
<dbReference type="AlphaFoldDB" id="A0A016W4Q4"/>
<evidence type="ECO:0000313" key="1">
    <source>
        <dbReference type="EMBL" id="EYC33983.1"/>
    </source>
</evidence>
<sequence>MVCHAISRFYIFYIHSDNHKVYSGNFEYVFSYEMNVTYSALQTVVEKGRDRDAGNLVVCGTKAVGLLGRDTEKNRAAVLALVCDRLEFTAHHFLCA</sequence>
<evidence type="ECO:0000313" key="2">
    <source>
        <dbReference type="Proteomes" id="UP000024635"/>
    </source>
</evidence>
<accession>A0A016W4Q4</accession>
<protein>
    <submittedName>
        <fullName evidence="1">Uncharacterized protein</fullName>
    </submittedName>
</protein>
<comment type="caution">
    <text evidence="1">The sequence shown here is derived from an EMBL/GenBank/DDBJ whole genome shotgun (WGS) entry which is preliminary data.</text>
</comment>
<dbReference type="EMBL" id="JARK01001337">
    <property type="protein sequence ID" value="EYC33983.1"/>
    <property type="molecule type" value="Genomic_DNA"/>
</dbReference>